<evidence type="ECO:0008006" key="3">
    <source>
        <dbReference type="Google" id="ProtNLM"/>
    </source>
</evidence>
<reference evidence="1 2" key="1">
    <citation type="journal article" date="2023" name="Sci. Data">
        <title>Genome assembly of the Korean intertidal mud-creeper Batillaria attramentaria.</title>
        <authorList>
            <person name="Patra A.K."/>
            <person name="Ho P.T."/>
            <person name="Jun S."/>
            <person name="Lee S.J."/>
            <person name="Kim Y."/>
            <person name="Won Y.J."/>
        </authorList>
    </citation>
    <scope>NUCLEOTIDE SEQUENCE [LARGE SCALE GENOMIC DNA]</scope>
    <source>
        <strain evidence="1">Wonlab-2016</strain>
    </source>
</reference>
<gene>
    <name evidence="1" type="ORF">BaRGS_00029183</name>
</gene>
<keyword evidence="2" id="KW-1185">Reference proteome</keyword>
<feature type="non-terminal residue" evidence="1">
    <location>
        <position position="79"/>
    </location>
</feature>
<dbReference type="AlphaFoldDB" id="A0ABD0JXT1"/>
<proteinExistence type="predicted"/>
<accession>A0ABD0JXT1</accession>
<protein>
    <recommendedName>
        <fullName evidence="3">Secreted protein</fullName>
    </recommendedName>
</protein>
<sequence>MFSFPIQISFVHMYSLLLSEDDVRYTTFRNAECQTDSAVCRMASCSRSLFRSRLYSLLLSEDDVRYTTFRNAECRTDTA</sequence>
<evidence type="ECO:0000313" key="1">
    <source>
        <dbReference type="EMBL" id="KAK7479546.1"/>
    </source>
</evidence>
<dbReference type="Proteomes" id="UP001519460">
    <property type="component" value="Unassembled WGS sequence"/>
</dbReference>
<organism evidence="1 2">
    <name type="scientific">Batillaria attramentaria</name>
    <dbReference type="NCBI Taxonomy" id="370345"/>
    <lineage>
        <taxon>Eukaryota</taxon>
        <taxon>Metazoa</taxon>
        <taxon>Spiralia</taxon>
        <taxon>Lophotrochozoa</taxon>
        <taxon>Mollusca</taxon>
        <taxon>Gastropoda</taxon>
        <taxon>Caenogastropoda</taxon>
        <taxon>Sorbeoconcha</taxon>
        <taxon>Cerithioidea</taxon>
        <taxon>Batillariidae</taxon>
        <taxon>Batillaria</taxon>
    </lineage>
</organism>
<comment type="caution">
    <text evidence="1">The sequence shown here is derived from an EMBL/GenBank/DDBJ whole genome shotgun (WGS) entry which is preliminary data.</text>
</comment>
<dbReference type="EMBL" id="JACVVK020000300">
    <property type="protein sequence ID" value="KAK7479546.1"/>
    <property type="molecule type" value="Genomic_DNA"/>
</dbReference>
<evidence type="ECO:0000313" key="2">
    <source>
        <dbReference type="Proteomes" id="UP001519460"/>
    </source>
</evidence>
<name>A0ABD0JXT1_9CAEN</name>